<evidence type="ECO:0000313" key="7">
    <source>
        <dbReference type="EMBL" id="NGZ74868.1"/>
    </source>
</evidence>
<dbReference type="PANTHER" id="PTHR30238:SF6">
    <property type="entry name" value="TERC-LIKE PROTEIN"/>
    <property type="match status" value="1"/>
</dbReference>
<gene>
    <name evidence="7" type="ORF">GYN08_06010</name>
</gene>
<dbReference type="PANTHER" id="PTHR30238">
    <property type="entry name" value="MEMBRANE BOUND PREDICTED REDOX MODULATOR"/>
    <property type="match status" value="1"/>
</dbReference>
<evidence type="ECO:0000313" key="8">
    <source>
        <dbReference type="Proteomes" id="UP000800303"/>
    </source>
</evidence>
<dbReference type="Pfam" id="PF03741">
    <property type="entry name" value="TerC"/>
    <property type="match status" value="1"/>
</dbReference>
<organism evidence="7 8">
    <name type="scientific">Saccharibacillus alkalitolerans</name>
    <dbReference type="NCBI Taxonomy" id="2705290"/>
    <lineage>
        <taxon>Bacteria</taxon>
        <taxon>Bacillati</taxon>
        <taxon>Bacillota</taxon>
        <taxon>Bacilli</taxon>
        <taxon>Bacillales</taxon>
        <taxon>Paenibacillaceae</taxon>
        <taxon>Saccharibacillus</taxon>
    </lineage>
</organism>
<proteinExistence type="inferred from homology"/>
<reference evidence="7 8" key="1">
    <citation type="submission" date="2020-01" db="EMBL/GenBank/DDBJ databases">
        <title>Polyphasic characterisation and genomic insights into a novel alkali tolerant bacterium VR-M41.</title>
        <authorList>
            <person name="Vemuluri V.R."/>
        </authorList>
    </citation>
    <scope>NUCLEOTIDE SEQUENCE [LARGE SCALE GENOMIC DNA]</scope>
    <source>
        <strain evidence="7 8">VR-M41</strain>
    </source>
</reference>
<evidence type="ECO:0000256" key="3">
    <source>
        <dbReference type="ARBA" id="ARBA00022692"/>
    </source>
</evidence>
<dbReference type="EMBL" id="JAAFGS010000002">
    <property type="protein sequence ID" value="NGZ74868.1"/>
    <property type="molecule type" value="Genomic_DNA"/>
</dbReference>
<evidence type="ECO:0000256" key="1">
    <source>
        <dbReference type="ARBA" id="ARBA00004141"/>
    </source>
</evidence>
<dbReference type="Proteomes" id="UP000800303">
    <property type="component" value="Unassembled WGS sequence"/>
</dbReference>
<comment type="subcellular location">
    <subcellularLocation>
        <location evidence="1">Membrane</location>
        <topology evidence="1">Multi-pass membrane protein</topology>
    </subcellularLocation>
</comment>
<name>A0ABX0F5I3_9BACL</name>
<keyword evidence="3 6" id="KW-0812">Transmembrane</keyword>
<feature type="transmembrane region" description="Helical" evidence="6">
    <location>
        <begin position="67"/>
        <end position="88"/>
    </location>
</feature>
<feature type="transmembrane region" description="Helical" evidence="6">
    <location>
        <begin position="177"/>
        <end position="199"/>
    </location>
</feature>
<sequence>MADFFQSFFGNFANYFQWEHVGAILSEPATWGVIGTLVILEGLLSADNALVLAVMVRHLPPNQRKKALFYGIIGAYLFRFVAIGVGTFLVKITWVKVIGGVYLLWIAMSNLFGLELRWGRVGGIPLIPHIGRKPDSGDDEVEEKNYGFWRTVLAVEMMDIAFSIDSVLAAFGLSQEVWVLLLGGMIGVLMMRGVAQLFLGLLEKFPELERAAFILITIIGLKMIVAAVFDYELPQEIFFPLLIAVFVGTILLSLVRRRRT</sequence>
<evidence type="ECO:0000256" key="5">
    <source>
        <dbReference type="ARBA" id="ARBA00023136"/>
    </source>
</evidence>
<feature type="transmembrane region" description="Helical" evidence="6">
    <location>
        <begin position="152"/>
        <end position="171"/>
    </location>
</feature>
<evidence type="ECO:0000256" key="4">
    <source>
        <dbReference type="ARBA" id="ARBA00022989"/>
    </source>
</evidence>
<keyword evidence="8" id="KW-1185">Reference proteome</keyword>
<feature type="transmembrane region" description="Helical" evidence="6">
    <location>
        <begin position="31"/>
        <end position="55"/>
    </location>
</feature>
<comment type="similarity">
    <text evidence="2">Belongs to the TerC family.</text>
</comment>
<keyword evidence="4 6" id="KW-1133">Transmembrane helix</keyword>
<accession>A0ABX0F5I3</accession>
<comment type="caution">
    <text evidence="7">The sequence shown here is derived from an EMBL/GenBank/DDBJ whole genome shotgun (WGS) entry which is preliminary data.</text>
</comment>
<evidence type="ECO:0000256" key="6">
    <source>
        <dbReference type="SAM" id="Phobius"/>
    </source>
</evidence>
<evidence type="ECO:0000256" key="2">
    <source>
        <dbReference type="ARBA" id="ARBA00007511"/>
    </source>
</evidence>
<feature type="transmembrane region" description="Helical" evidence="6">
    <location>
        <begin position="94"/>
        <end position="114"/>
    </location>
</feature>
<dbReference type="InterPro" id="IPR005496">
    <property type="entry name" value="Integral_membrane_TerC"/>
</dbReference>
<keyword evidence="5 6" id="KW-0472">Membrane</keyword>
<dbReference type="RefSeq" id="WP_166273201.1">
    <property type="nucleotide sequence ID" value="NZ_JAAFGS010000002.1"/>
</dbReference>
<feature type="transmembrane region" description="Helical" evidence="6">
    <location>
        <begin position="211"/>
        <end position="231"/>
    </location>
</feature>
<protein>
    <submittedName>
        <fullName evidence="7">TerC family protein</fullName>
    </submittedName>
</protein>
<feature type="transmembrane region" description="Helical" evidence="6">
    <location>
        <begin position="237"/>
        <end position="255"/>
    </location>
</feature>